<protein>
    <recommendedName>
        <fullName evidence="4">SWIM-type domain-containing protein</fullName>
    </recommendedName>
</protein>
<sequence>MSLTLPSQRELLTTLVRTLCAKRHDGCGSAASATTRPAAERHSSPDVGPWDSPQRKKLILTLHAVFPGMLLPALDLLDRNLVRRVTLDPPTPPSRDRRQAGFCSPTTRPERGRGGEPAAVTDHAVYTVRSAASTLPRWGTSGATSAAATTHVYLVHLEAWSCSCAGFAVDAYAVAAAVVGRGDDATDVDDDGASRMGKFGGRGATQLDVQGMETTPCCKHLLACLLVEEWEELLAAHVQVENCTIEEMAGIIAGV</sequence>
<dbReference type="Proteomes" id="UP000315783">
    <property type="component" value="Unassembled WGS sequence"/>
</dbReference>
<dbReference type="AlphaFoldDB" id="A0A545VNB4"/>
<feature type="region of interest" description="Disordered" evidence="1">
    <location>
        <begin position="26"/>
        <end position="52"/>
    </location>
</feature>
<accession>A0A545VNB4</accession>
<dbReference type="STRING" id="43265.A0A545VNB4"/>
<evidence type="ECO:0000256" key="1">
    <source>
        <dbReference type="SAM" id="MobiDB-lite"/>
    </source>
</evidence>
<evidence type="ECO:0000313" key="2">
    <source>
        <dbReference type="EMBL" id="TQV91365.1"/>
    </source>
</evidence>
<name>A0A545VNB4_9HYPO</name>
<gene>
    <name evidence="2" type="ORF">IF1G_09864</name>
</gene>
<dbReference type="EMBL" id="SPUK01000019">
    <property type="protein sequence ID" value="TQV91365.1"/>
    <property type="molecule type" value="Genomic_DNA"/>
</dbReference>
<keyword evidence="3" id="KW-1185">Reference proteome</keyword>
<proteinExistence type="predicted"/>
<evidence type="ECO:0000313" key="3">
    <source>
        <dbReference type="Proteomes" id="UP000315783"/>
    </source>
</evidence>
<reference evidence="2 3" key="1">
    <citation type="journal article" date="2019" name="Appl. Microbiol. Biotechnol.">
        <title>Genome sequence of Isaria javanica and comparative genome analysis insights into family S53 peptidase evolution in fungal entomopathogens.</title>
        <authorList>
            <person name="Lin R."/>
            <person name="Zhang X."/>
            <person name="Xin B."/>
            <person name="Zou M."/>
            <person name="Gao Y."/>
            <person name="Qin F."/>
            <person name="Hu Q."/>
            <person name="Xie B."/>
            <person name="Cheng X."/>
        </authorList>
    </citation>
    <scope>NUCLEOTIDE SEQUENCE [LARGE SCALE GENOMIC DNA]</scope>
    <source>
        <strain evidence="2 3">IJ1G</strain>
    </source>
</reference>
<evidence type="ECO:0008006" key="4">
    <source>
        <dbReference type="Google" id="ProtNLM"/>
    </source>
</evidence>
<comment type="caution">
    <text evidence="2">The sequence shown here is derived from an EMBL/GenBank/DDBJ whole genome shotgun (WGS) entry which is preliminary data.</text>
</comment>
<organism evidence="2 3">
    <name type="scientific">Cordyceps javanica</name>
    <dbReference type="NCBI Taxonomy" id="43265"/>
    <lineage>
        <taxon>Eukaryota</taxon>
        <taxon>Fungi</taxon>
        <taxon>Dikarya</taxon>
        <taxon>Ascomycota</taxon>
        <taxon>Pezizomycotina</taxon>
        <taxon>Sordariomycetes</taxon>
        <taxon>Hypocreomycetidae</taxon>
        <taxon>Hypocreales</taxon>
        <taxon>Cordycipitaceae</taxon>
        <taxon>Cordyceps</taxon>
    </lineage>
</organism>
<feature type="region of interest" description="Disordered" evidence="1">
    <location>
        <begin position="86"/>
        <end position="118"/>
    </location>
</feature>
<dbReference type="OrthoDB" id="74545at2759"/>